<gene>
    <name evidence="11" type="ORF">C6V83_14860</name>
</gene>
<keyword evidence="7" id="KW-0067">ATP-binding</keyword>
<dbReference type="Pfam" id="PF07730">
    <property type="entry name" value="HisKA_3"/>
    <property type="match status" value="1"/>
</dbReference>
<dbReference type="PANTHER" id="PTHR24421">
    <property type="entry name" value="NITRATE/NITRITE SENSOR PROTEIN NARX-RELATED"/>
    <property type="match status" value="1"/>
</dbReference>
<dbReference type="InterPro" id="IPR036890">
    <property type="entry name" value="HATPase_C_sf"/>
</dbReference>
<feature type="transmembrane region" description="Helical" evidence="9">
    <location>
        <begin position="103"/>
        <end position="122"/>
    </location>
</feature>
<keyword evidence="6 11" id="KW-0418">Kinase</keyword>
<evidence type="ECO:0000256" key="4">
    <source>
        <dbReference type="ARBA" id="ARBA00022679"/>
    </source>
</evidence>
<feature type="transmembrane region" description="Helical" evidence="9">
    <location>
        <begin position="43"/>
        <end position="59"/>
    </location>
</feature>
<dbReference type="OrthoDB" id="227596at2"/>
<feature type="domain" description="Signal transduction histidine kinase subgroup 3 dimerisation and phosphoacceptor" evidence="10">
    <location>
        <begin position="183"/>
        <end position="248"/>
    </location>
</feature>
<evidence type="ECO:0000256" key="1">
    <source>
        <dbReference type="ARBA" id="ARBA00000085"/>
    </source>
</evidence>
<dbReference type="SUPFAM" id="SSF55874">
    <property type="entry name" value="ATPase domain of HSP90 chaperone/DNA topoisomerase II/histidine kinase"/>
    <property type="match status" value="1"/>
</dbReference>
<keyword evidence="9" id="KW-0812">Transmembrane</keyword>
<evidence type="ECO:0000256" key="6">
    <source>
        <dbReference type="ARBA" id="ARBA00022777"/>
    </source>
</evidence>
<protein>
    <recommendedName>
        <fullName evidence="2">histidine kinase</fullName>
        <ecNumber evidence="2">2.7.13.3</ecNumber>
    </recommendedName>
</protein>
<feature type="transmembrane region" description="Helical" evidence="9">
    <location>
        <begin position="134"/>
        <end position="152"/>
    </location>
</feature>
<dbReference type="GO" id="GO:0016020">
    <property type="term" value="C:membrane"/>
    <property type="evidence" value="ECO:0007669"/>
    <property type="project" value="InterPro"/>
</dbReference>
<dbReference type="GO" id="GO:0046983">
    <property type="term" value="F:protein dimerization activity"/>
    <property type="evidence" value="ECO:0007669"/>
    <property type="project" value="InterPro"/>
</dbReference>
<name>A0A2S0KI63_9ACTN</name>
<dbReference type="AlphaFoldDB" id="A0A2S0KI63"/>
<evidence type="ECO:0000256" key="9">
    <source>
        <dbReference type="SAM" id="Phobius"/>
    </source>
</evidence>
<dbReference type="InterPro" id="IPR011712">
    <property type="entry name" value="Sig_transdc_His_kin_sub3_dim/P"/>
</dbReference>
<keyword evidence="9" id="KW-0472">Membrane</keyword>
<keyword evidence="9" id="KW-1133">Transmembrane helix</keyword>
<dbReference type="GO" id="GO:0005524">
    <property type="term" value="F:ATP binding"/>
    <property type="evidence" value="ECO:0007669"/>
    <property type="project" value="UniProtKB-KW"/>
</dbReference>
<evidence type="ECO:0000256" key="5">
    <source>
        <dbReference type="ARBA" id="ARBA00022741"/>
    </source>
</evidence>
<keyword evidence="5" id="KW-0547">Nucleotide-binding</keyword>
<dbReference type="Gene3D" id="3.30.565.10">
    <property type="entry name" value="Histidine kinase-like ATPase, C-terminal domain"/>
    <property type="match status" value="1"/>
</dbReference>
<feature type="transmembrane region" description="Helical" evidence="9">
    <location>
        <begin position="71"/>
        <end position="91"/>
    </location>
</feature>
<organism evidence="11 12">
    <name type="scientific">Gordonia iterans</name>
    <dbReference type="NCBI Taxonomy" id="1004901"/>
    <lineage>
        <taxon>Bacteria</taxon>
        <taxon>Bacillati</taxon>
        <taxon>Actinomycetota</taxon>
        <taxon>Actinomycetes</taxon>
        <taxon>Mycobacteriales</taxon>
        <taxon>Gordoniaceae</taxon>
        <taxon>Gordonia</taxon>
    </lineage>
</organism>
<dbReference type="RefSeq" id="WP_105943039.1">
    <property type="nucleotide sequence ID" value="NZ_CP027433.1"/>
</dbReference>
<proteinExistence type="predicted"/>
<evidence type="ECO:0000256" key="7">
    <source>
        <dbReference type="ARBA" id="ARBA00022840"/>
    </source>
</evidence>
<evidence type="ECO:0000313" key="11">
    <source>
        <dbReference type="EMBL" id="AVM01331.1"/>
    </source>
</evidence>
<dbReference type="EMBL" id="CP027433">
    <property type="protein sequence ID" value="AVM01331.1"/>
    <property type="molecule type" value="Genomic_DNA"/>
</dbReference>
<dbReference type="KEGG" id="git:C6V83_14860"/>
<reference evidence="11 12" key="1">
    <citation type="submission" date="2018-03" db="EMBL/GenBank/DDBJ databases">
        <title>Characteristics and genome of n-alkane degrading marine bacteria Gordonia iterans isolated from crude oil contaminated in Tae-an, South Korea.</title>
        <authorList>
            <person name="Lee S.-S."/>
            <person name="Kim H."/>
        </authorList>
    </citation>
    <scope>NUCLEOTIDE SEQUENCE [LARGE SCALE GENOMIC DNA]</scope>
    <source>
        <strain evidence="11 12">Co17</strain>
    </source>
</reference>
<evidence type="ECO:0000313" key="12">
    <source>
        <dbReference type="Proteomes" id="UP000239814"/>
    </source>
</evidence>
<dbReference type="PANTHER" id="PTHR24421:SF10">
    <property type="entry name" value="NITRATE_NITRITE SENSOR PROTEIN NARQ"/>
    <property type="match status" value="1"/>
</dbReference>
<accession>A0A2S0KI63</accession>
<keyword evidence="3" id="KW-0597">Phosphoprotein</keyword>
<evidence type="ECO:0000259" key="10">
    <source>
        <dbReference type="Pfam" id="PF07730"/>
    </source>
</evidence>
<evidence type="ECO:0000256" key="2">
    <source>
        <dbReference type="ARBA" id="ARBA00012438"/>
    </source>
</evidence>
<comment type="catalytic activity">
    <reaction evidence="1">
        <text>ATP + protein L-histidine = ADP + protein N-phospho-L-histidine.</text>
        <dbReference type="EC" id="2.7.13.3"/>
    </reaction>
</comment>
<dbReference type="InterPro" id="IPR050482">
    <property type="entry name" value="Sensor_HK_TwoCompSys"/>
</dbReference>
<keyword evidence="12" id="KW-1185">Reference proteome</keyword>
<sequence length="386" mass="42434">MRPEDYQPRITAWGHVYRLVLMLALSAMAWIPRLDYQFHHVRWWFVTDLAVGLVSYLVVTQRRRFPVTVTTVTNLAGMISFTAAGPGALSLVSLSTRRRWREILPMTLLTLAVAIFAEWVLRVPEVPTPNVFEAGALVALICLMVAVGLYIGSRRELLASWQSRARLAEAEQEAKVREARAAERSRIAREMHDVLAHRISTVNMYAGALAYRADLTPDEVQQTATVIADTSRQALTELREVLGVLREGPGDAIPERPQDASVDLVELIEENRASGMRIAYDVEADDLPPALARTLYRCLQEGLTNARKHAPSALVRVAVSGSEAEGVRLRVCNGLAPRSTAAPAPPESGFGLVGLAERVKLSGGEQSAGVGPDGKFELTVWLPWQT</sequence>
<keyword evidence="4" id="KW-0808">Transferase</keyword>
<feature type="transmembrane region" description="Helical" evidence="9">
    <location>
        <begin position="12"/>
        <end position="31"/>
    </location>
</feature>
<dbReference type="EC" id="2.7.13.3" evidence="2"/>
<dbReference type="Gene3D" id="1.20.5.1930">
    <property type="match status" value="1"/>
</dbReference>
<evidence type="ECO:0000256" key="8">
    <source>
        <dbReference type="ARBA" id="ARBA00023012"/>
    </source>
</evidence>
<dbReference type="CDD" id="cd16917">
    <property type="entry name" value="HATPase_UhpB-NarQ-NarX-like"/>
    <property type="match status" value="1"/>
</dbReference>
<evidence type="ECO:0000256" key="3">
    <source>
        <dbReference type="ARBA" id="ARBA00022553"/>
    </source>
</evidence>
<keyword evidence="8" id="KW-0902">Two-component regulatory system</keyword>
<dbReference type="Proteomes" id="UP000239814">
    <property type="component" value="Chromosome"/>
</dbReference>
<dbReference type="GO" id="GO:0000155">
    <property type="term" value="F:phosphorelay sensor kinase activity"/>
    <property type="evidence" value="ECO:0007669"/>
    <property type="project" value="InterPro"/>
</dbReference>